<accession>A0A1F8F9I7</accession>
<evidence type="ECO:0000256" key="2">
    <source>
        <dbReference type="ARBA" id="ARBA00022695"/>
    </source>
</evidence>
<dbReference type="EMBL" id="MGJP01000025">
    <property type="protein sequence ID" value="OGN09824.1"/>
    <property type="molecule type" value="Genomic_DNA"/>
</dbReference>
<gene>
    <name evidence="4" type="ORF">A3J46_00400</name>
</gene>
<keyword evidence="2" id="KW-0548">Nucleotidyltransferase</keyword>
<feature type="domain" description="Nucleotidyl transferase" evidence="3">
    <location>
        <begin position="2"/>
        <end position="227"/>
    </location>
</feature>
<evidence type="ECO:0000313" key="5">
    <source>
        <dbReference type="Proteomes" id="UP000177167"/>
    </source>
</evidence>
<evidence type="ECO:0000259" key="3">
    <source>
        <dbReference type="Pfam" id="PF00483"/>
    </source>
</evidence>
<dbReference type="Proteomes" id="UP000177167">
    <property type="component" value="Unassembled WGS sequence"/>
</dbReference>
<dbReference type="PANTHER" id="PTHR43584:SF8">
    <property type="entry name" value="N-ACETYLMURAMATE ALPHA-1-PHOSPHATE URIDYLYLTRANSFERASE"/>
    <property type="match status" value="1"/>
</dbReference>
<dbReference type="GO" id="GO:0016779">
    <property type="term" value="F:nucleotidyltransferase activity"/>
    <property type="evidence" value="ECO:0007669"/>
    <property type="project" value="UniProtKB-KW"/>
</dbReference>
<dbReference type="AlphaFoldDB" id="A0A1F8F9I7"/>
<organism evidence="4 5">
    <name type="scientific">Candidatus Yanofskybacteria bacterium RIFCSPHIGHO2_02_FULL_41_11</name>
    <dbReference type="NCBI Taxonomy" id="1802675"/>
    <lineage>
        <taxon>Bacteria</taxon>
        <taxon>Candidatus Yanofskyibacteriota</taxon>
    </lineage>
</organism>
<sequence>MKAVILAAGEGVRMQPLTLATPKPMLKVSGKPILEHIINDLPDIVDEVIIVVGYLGDKIINYFGSRFGRIKINYVVQREKLGTYHALSLCREYLSDGEKFLMLYADDLHGKSNLEKCISSEFCSLLVYPSDNPKKFGVVESDQNGLIKGIEEKPENPKTNLVSTGVLMLDKKIFDYPARQHKNGEYYLTDSIDQMIKAGHIFLAAKSDFWLPIGYPEDLVTAEETLKHKVARLLELHQ</sequence>
<evidence type="ECO:0000256" key="1">
    <source>
        <dbReference type="ARBA" id="ARBA00022679"/>
    </source>
</evidence>
<dbReference type="InterPro" id="IPR029044">
    <property type="entry name" value="Nucleotide-diphossugar_trans"/>
</dbReference>
<keyword evidence="1" id="KW-0808">Transferase</keyword>
<dbReference type="CDD" id="cd04181">
    <property type="entry name" value="NTP_transferase"/>
    <property type="match status" value="1"/>
</dbReference>
<dbReference type="InterPro" id="IPR005835">
    <property type="entry name" value="NTP_transferase_dom"/>
</dbReference>
<evidence type="ECO:0000313" key="4">
    <source>
        <dbReference type="EMBL" id="OGN09824.1"/>
    </source>
</evidence>
<reference evidence="4 5" key="1">
    <citation type="journal article" date="2016" name="Nat. Commun.">
        <title>Thousands of microbial genomes shed light on interconnected biogeochemical processes in an aquifer system.</title>
        <authorList>
            <person name="Anantharaman K."/>
            <person name="Brown C.T."/>
            <person name="Hug L.A."/>
            <person name="Sharon I."/>
            <person name="Castelle C.J."/>
            <person name="Probst A.J."/>
            <person name="Thomas B.C."/>
            <person name="Singh A."/>
            <person name="Wilkins M.J."/>
            <person name="Karaoz U."/>
            <person name="Brodie E.L."/>
            <person name="Williams K.H."/>
            <person name="Hubbard S.S."/>
            <person name="Banfield J.F."/>
        </authorList>
    </citation>
    <scope>NUCLEOTIDE SEQUENCE [LARGE SCALE GENOMIC DNA]</scope>
</reference>
<comment type="caution">
    <text evidence="4">The sequence shown here is derived from an EMBL/GenBank/DDBJ whole genome shotgun (WGS) entry which is preliminary data.</text>
</comment>
<dbReference type="Pfam" id="PF00483">
    <property type="entry name" value="NTP_transferase"/>
    <property type="match status" value="1"/>
</dbReference>
<proteinExistence type="predicted"/>
<dbReference type="InterPro" id="IPR050065">
    <property type="entry name" value="GlmU-like"/>
</dbReference>
<dbReference type="PANTHER" id="PTHR43584">
    <property type="entry name" value="NUCLEOTIDYL TRANSFERASE"/>
    <property type="match status" value="1"/>
</dbReference>
<protein>
    <recommendedName>
        <fullName evidence="3">Nucleotidyl transferase domain-containing protein</fullName>
    </recommendedName>
</protein>
<dbReference type="SUPFAM" id="SSF53448">
    <property type="entry name" value="Nucleotide-diphospho-sugar transferases"/>
    <property type="match status" value="1"/>
</dbReference>
<dbReference type="Gene3D" id="3.90.550.10">
    <property type="entry name" value="Spore Coat Polysaccharide Biosynthesis Protein SpsA, Chain A"/>
    <property type="match status" value="1"/>
</dbReference>
<name>A0A1F8F9I7_9BACT</name>